<dbReference type="GO" id="GO:0000981">
    <property type="term" value="F:DNA-binding transcription factor activity, RNA polymerase II-specific"/>
    <property type="evidence" value="ECO:0007669"/>
    <property type="project" value="TreeGrafter"/>
</dbReference>
<keyword evidence="7" id="KW-0175">Coiled coil</keyword>
<dbReference type="GO" id="GO:0046983">
    <property type="term" value="F:protein dimerization activity"/>
    <property type="evidence" value="ECO:0007669"/>
    <property type="project" value="InterPro"/>
</dbReference>
<evidence type="ECO:0000256" key="4">
    <source>
        <dbReference type="ARBA" id="ARBA00023125"/>
    </source>
</evidence>
<dbReference type="GO" id="GO:0090575">
    <property type="term" value="C:RNA polymerase II transcription regulator complex"/>
    <property type="evidence" value="ECO:0007669"/>
    <property type="project" value="TreeGrafter"/>
</dbReference>
<dbReference type="Gene3D" id="4.10.280.10">
    <property type="entry name" value="Helix-loop-helix DNA-binding domain"/>
    <property type="match status" value="1"/>
</dbReference>
<sequence length="247" mass="27997">MFSSFQHSSEVSFQIPSTLHHQQDLHNLILTSSTASSTAALHRPIPPPDDHKLVPSQRKPGHKRSYNNDHRVAVDCDDDNEKKKKKMEHREIERKRRQEMANLCSSLRSLLPLDFIKGKRSMSEHMNQAVNYVKHLEENIKGLKKTRDEIKKTYPRITDSSSVAQNTNIKSESSSRDPPITVTVECSHGVIEVLVTSNCTGFPISRVMKALVQEGLNVISCNSTKVNERLIHSIHSEVHTLLIILIL</sequence>
<feature type="coiled-coil region" evidence="7">
    <location>
        <begin position="126"/>
        <end position="153"/>
    </location>
</feature>
<keyword evidence="4" id="KW-0238">DNA-binding</keyword>
<dbReference type="SUPFAM" id="SSF47459">
    <property type="entry name" value="HLH, helix-loop-helix DNA-binding domain"/>
    <property type="match status" value="1"/>
</dbReference>
<keyword evidence="3" id="KW-0805">Transcription regulation</keyword>
<evidence type="ECO:0000256" key="8">
    <source>
        <dbReference type="SAM" id="MobiDB-lite"/>
    </source>
</evidence>
<proteinExistence type="predicted"/>
<dbReference type="GO" id="GO:0000977">
    <property type="term" value="F:RNA polymerase II transcription regulatory region sequence-specific DNA binding"/>
    <property type="evidence" value="ECO:0007669"/>
    <property type="project" value="TreeGrafter"/>
</dbReference>
<accession>A0AA38SNJ6</accession>
<comment type="caution">
    <text evidence="10">The sequence shown here is derived from an EMBL/GenBank/DDBJ whole genome shotgun (WGS) entry which is preliminary data.</text>
</comment>
<keyword evidence="11" id="KW-1185">Reference proteome</keyword>
<evidence type="ECO:0000256" key="1">
    <source>
        <dbReference type="ARBA" id="ARBA00004123"/>
    </source>
</evidence>
<evidence type="ECO:0000256" key="5">
    <source>
        <dbReference type="ARBA" id="ARBA00023163"/>
    </source>
</evidence>
<dbReference type="AlphaFoldDB" id="A0AA38SNJ6"/>
<protein>
    <recommendedName>
        <fullName evidence="9">BHLH domain-containing protein</fullName>
    </recommendedName>
</protein>
<dbReference type="InterPro" id="IPR015660">
    <property type="entry name" value="MASH1/Ascl1a-like"/>
</dbReference>
<feature type="region of interest" description="Disordered" evidence="8">
    <location>
        <begin position="37"/>
        <end position="68"/>
    </location>
</feature>
<dbReference type="CDD" id="cd18914">
    <property type="entry name" value="bHLH_AtORG2_like"/>
    <property type="match status" value="1"/>
</dbReference>
<feature type="domain" description="BHLH" evidence="9">
    <location>
        <begin position="84"/>
        <end position="136"/>
    </location>
</feature>
<dbReference type="PANTHER" id="PTHR13935">
    <property type="entry name" value="ACHAETE-SCUTE TRANSCRIPTION FACTOR-RELATED"/>
    <property type="match status" value="1"/>
</dbReference>
<name>A0AA38SNJ6_9ASTR</name>
<comment type="subunit">
    <text evidence="2">Homodimer.</text>
</comment>
<evidence type="ECO:0000256" key="7">
    <source>
        <dbReference type="SAM" id="Coils"/>
    </source>
</evidence>
<keyword evidence="6" id="KW-0539">Nucleus</keyword>
<dbReference type="PANTHER" id="PTHR13935:SF106">
    <property type="entry name" value="ACHAETE-SCUTE COMPLEX PROTEIN T5-RELATED"/>
    <property type="match status" value="1"/>
</dbReference>
<evidence type="ECO:0000256" key="6">
    <source>
        <dbReference type="ARBA" id="ARBA00023242"/>
    </source>
</evidence>
<dbReference type="EMBL" id="JARYMX010000007">
    <property type="protein sequence ID" value="KAJ9539696.1"/>
    <property type="molecule type" value="Genomic_DNA"/>
</dbReference>
<comment type="subcellular location">
    <subcellularLocation>
        <location evidence="1">Nucleus</location>
    </subcellularLocation>
</comment>
<dbReference type="InterPro" id="IPR036638">
    <property type="entry name" value="HLH_DNA-bd_sf"/>
</dbReference>
<evidence type="ECO:0000313" key="11">
    <source>
        <dbReference type="Proteomes" id="UP001172457"/>
    </source>
</evidence>
<dbReference type="Pfam" id="PF00010">
    <property type="entry name" value="HLH"/>
    <property type="match status" value="1"/>
</dbReference>
<evidence type="ECO:0000256" key="3">
    <source>
        <dbReference type="ARBA" id="ARBA00023015"/>
    </source>
</evidence>
<evidence type="ECO:0000313" key="10">
    <source>
        <dbReference type="EMBL" id="KAJ9539696.1"/>
    </source>
</evidence>
<dbReference type="FunFam" id="4.10.280.10:FF:000085">
    <property type="entry name" value="Transcription factor bHLH126"/>
    <property type="match status" value="1"/>
</dbReference>
<gene>
    <name evidence="10" type="ORF">OSB04_026202</name>
</gene>
<keyword evidence="5" id="KW-0804">Transcription</keyword>
<evidence type="ECO:0000256" key="2">
    <source>
        <dbReference type="ARBA" id="ARBA00011738"/>
    </source>
</evidence>
<dbReference type="SMART" id="SM00353">
    <property type="entry name" value="HLH"/>
    <property type="match status" value="1"/>
</dbReference>
<dbReference type="Proteomes" id="UP001172457">
    <property type="component" value="Chromosome 7"/>
</dbReference>
<reference evidence="10" key="1">
    <citation type="submission" date="2023-03" db="EMBL/GenBank/DDBJ databases">
        <title>Chromosome-scale reference genome and RAD-based genetic map of yellow starthistle (Centaurea solstitialis) reveal putative structural variation and QTLs associated with invader traits.</title>
        <authorList>
            <person name="Reatini B."/>
            <person name="Cang F.A."/>
            <person name="Jiang Q."/>
            <person name="Mckibben M.T.W."/>
            <person name="Barker M.S."/>
            <person name="Rieseberg L.H."/>
            <person name="Dlugosch K.M."/>
        </authorList>
    </citation>
    <scope>NUCLEOTIDE SEQUENCE</scope>
    <source>
        <strain evidence="10">CAN-66</strain>
        <tissue evidence="10">Leaf</tissue>
    </source>
</reference>
<evidence type="ECO:0000259" key="9">
    <source>
        <dbReference type="PROSITE" id="PS50888"/>
    </source>
</evidence>
<organism evidence="10 11">
    <name type="scientific">Centaurea solstitialis</name>
    <name type="common">yellow star-thistle</name>
    <dbReference type="NCBI Taxonomy" id="347529"/>
    <lineage>
        <taxon>Eukaryota</taxon>
        <taxon>Viridiplantae</taxon>
        <taxon>Streptophyta</taxon>
        <taxon>Embryophyta</taxon>
        <taxon>Tracheophyta</taxon>
        <taxon>Spermatophyta</taxon>
        <taxon>Magnoliopsida</taxon>
        <taxon>eudicotyledons</taxon>
        <taxon>Gunneridae</taxon>
        <taxon>Pentapetalae</taxon>
        <taxon>asterids</taxon>
        <taxon>campanulids</taxon>
        <taxon>Asterales</taxon>
        <taxon>Asteraceae</taxon>
        <taxon>Carduoideae</taxon>
        <taxon>Cardueae</taxon>
        <taxon>Centaureinae</taxon>
        <taxon>Centaurea</taxon>
    </lineage>
</organism>
<dbReference type="InterPro" id="IPR011598">
    <property type="entry name" value="bHLH_dom"/>
</dbReference>
<dbReference type="PROSITE" id="PS50888">
    <property type="entry name" value="BHLH"/>
    <property type="match status" value="1"/>
</dbReference>